<feature type="transmembrane region" description="Helical" evidence="2">
    <location>
        <begin position="354"/>
        <end position="375"/>
    </location>
</feature>
<dbReference type="OrthoDB" id="9451547at2759"/>
<dbReference type="Proteomes" id="UP000054270">
    <property type="component" value="Unassembled WGS sequence"/>
</dbReference>
<evidence type="ECO:0000256" key="3">
    <source>
        <dbReference type="SAM" id="SignalP"/>
    </source>
</evidence>
<feature type="transmembrane region" description="Helical" evidence="2">
    <location>
        <begin position="407"/>
        <end position="427"/>
    </location>
</feature>
<evidence type="ECO:0000313" key="4">
    <source>
        <dbReference type="EMBL" id="KJA19237.1"/>
    </source>
</evidence>
<feature type="signal peptide" evidence="3">
    <location>
        <begin position="1"/>
        <end position="16"/>
    </location>
</feature>
<evidence type="ECO:0000313" key="5">
    <source>
        <dbReference type="Proteomes" id="UP000054270"/>
    </source>
</evidence>
<dbReference type="AlphaFoldDB" id="A0A0D2KXI1"/>
<keyword evidence="2" id="KW-0812">Transmembrane</keyword>
<feature type="transmembrane region" description="Helical" evidence="2">
    <location>
        <begin position="439"/>
        <end position="461"/>
    </location>
</feature>
<dbReference type="PANTHER" id="PTHR35043:SF7">
    <property type="entry name" value="TRANSCRIPTION FACTOR DOMAIN-CONTAINING PROTEIN"/>
    <property type="match status" value="1"/>
</dbReference>
<dbReference type="PANTHER" id="PTHR35043">
    <property type="entry name" value="TRANSCRIPTION FACTOR DOMAIN-CONTAINING PROTEIN"/>
    <property type="match status" value="1"/>
</dbReference>
<feature type="transmembrane region" description="Helical" evidence="2">
    <location>
        <begin position="473"/>
        <end position="495"/>
    </location>
</feature>
<evidence type="ECO:0000256" key="2">
    <source>
        <dbReference type="SAM" id="Phobius"/>
    </source>
</evidence>
<dbReference type="EMBL" id="KN817580">
    <property type="protein sequence ID" value="KJA19237.1"/>
    <property type="molecule type" value="Genomic_DNA"/>
</dbReference>
<feature type="transmembrane region" description="Helical" evidence="2">
    <location>
        <begin position="45"/>
        <end position="65"/>
    </location>
</feature>
<feature type="chain" id="PRO_5002245958" evidence="3">
    <location>
        <begin position="17"/>
        <end position="525"/>
    </location>
</feature>
<dbReference type="OMA" id="MIAPEMI"/>
<evidence type="ECO:0000256" key="1">
    <source>
        <dbReference type="SAM" id="MobiDB-lite"/>
    </source>
</evidence>
<name>A0A0D2KXI1_HYPSF</name>
<organism evidence="4 5">
    <name type="scientific">Hypholoma sublateritium (strain FD-334 SS-4)</name>
    <dbReference type="NCBI Taxonomy" id="945553"/>
    <lineage>
        <taxon>Eukaryota</taxon>
        <taxon>Fungi</taxon>
        <taxon>Dikarya</taxon>
        <taxon>Basidiomycota</taxon>
        <taxon>Agaricomycotina</taxon>
        <taxon>Agaricomycetes</taxon>
        <taxon>Agaricomycetidae</taxon>
        <taxon>Agaricales</taxon>
        <taxon>Agaricineae</taxon>
        <taxon>Strophariaceae</taxon>
        <taxon>Hypholoma</taxon>
    </lineage>
</organism>
<proteinExistence type="predicted"/>
<keyword evidence="2" id="KW-0472">Membrane</keyword>
<protein>
    <submittedName>
        <fullName evidence="4">Uncharacterized protein</fullName>
    </submittedName>
</protein>
<keyword evidence="2" id="KW-1133">Transmembrane helix</keyword>
<sequence length="525" mass="59319">MSILLSVLFLAHGLNGLPLFGRQAPISLNPSFSTRDTGDCVAQRSLWTIVWSCLVTIFACTWTAVHPNIPGPTDSGWARLKRRIVVMIYAMIAPEMIATWAMRQYFGARLIMNDYNDTFATTPRPTQNSILQLIKEFFTGPPPSEPGVVRPWTTSQAFFVQMGGIILCEDGVPVQVLDYPRLKSHIQKKTIDIPRITSAEVQDRSKGDFISKGVVIVHTTWFVVECIARWRENLPLSELEVVTLGFALLNAITYGLWWNKPQNVMTAILIESKISTEPEANVQAPQPTDATDETPVDQSDEKTQFISEVKEPTEHTIEVFERPVQKKTLNEHPSLIDRVSRKPPQFFRSKWTSWIWYSLVTTPLGIIATLLHPFIKMMHVENEIRSGALRVPMFYSGHVSPENELQVVQIVAPGIAGALFGAVHLIPWSFKFASRTEQILWRVSALVTLIEPLAIVVSHALDQHLSGTRYPRLVYIMLIPTVFVLPFYFVARFVLMTEAFLTLRNLPSAVFQNIAWTTAIPHFQT</sequence>
<feature type="region of interest" description="Disordered" evidence="1">
    <location>
        <begin position="279"/>
        <end position="300"/>
    </location>
</feature>
<reference evidence="5" key="1">
    <citation type="submission" date="2014-04" db="EMBL/GenBank/DDBJ databases">
        <title>Evolutionary Origins and Diversification of the Mycorrhizal Mutualists.</title>
        <authorList>
            <consortium name="DOE Joint Genome Institute"/>
            <consortium name="Mycorrhizal Genomics Consortium"/>
            <person name="Kohler A."/>
            <person name="Kuo A."/>
            <person name="Nagy L.G."/>
            <person name="Floudas D."/>
            <person name="Copeland A."/>
            <person name="Barry K.W."/>
            <person name="Cichocki N."/>
            <person name="Veneault-Fourrey C."/>
            <person name="LaButti K."/>
            <person name="Lindquist E.A."/>
            <person name="Lipzen A."/>
            <person name="Lundell T."/>
            <person name="Morin E."/>
            <person name="Murat C."/>
            <person name="Riley R."/>
            <person name="Ohm R."/>
            <person name="Sun H."/>
            <person name="Tunlid A."/>
            <person name="Henrissat B."/>
            <person name="Grigoriev I.V."/>
            <person name="Hibbett D.S."/>
            <person name="Martin F."/>
        </authorList>
    </citation>
    <scope>NUCLEOTIDE SEQUENCE [LARGE SCALE GENOMIC DNA]</scope>
    <source>
        <strain evidence="5">FD-334 SS-4</strain>
    </source>
</reference>
<feature type="transmembrane region" description="Helical" evidence="2">
    <location>
        <begin position="86"/>
        <end position="106"/>
    </location>
</feature>
<dbReference type="STRING" id="945553.A0A0D2KXI1"/>
<accession>A0A0D2KXI1</accession>
<keyword evidence="5" id="KW-1185">Reference proteome</keyword>
<keyword evidence="3" id="KW-0732">Signal</keyword>
<gene>
    <name evidence="4" type="ORF">HYPSUDRAFT_56768</name>
</gene>